<evidence type="ECO:0000256" key="1">
    <source>
        <dbReference type="SAM" id="MobiDB-lite"/>
    </source>
</evidence>
<evidence type="ECO:0000313" key="2">
    <source>
        <dbReference type="EMBL" id="MBB6351248.1"/>
    </source>
</evidence>
<dbReference type="EMBL" id="JACHJB010000004">
    <property type="protein sequence ID" value="MBB6351248.1"/>
    <property type="molecule type" value="Genomic_DNA"/>
</dbReference>
<accession>A0A7X0CAS6</accession>
<comment type="caution">
    <text evidence="2">The sequence shown here is derived from an EMBL/GenBank/DDBJ whole genome shotgun (WGS) entry which is preliminary data.</text>
</comment>
<feature type="region of interest" description="Disordered" evidence="1">
    <location>
        <begin position="97"/>
        <end position="118"/>
    </location>
</feature>
<proteinExistence type="predicted"/>
<dbReference type="AlphaFoldDB" id="A0A7X0CAS6"/>
<keyword evidence="3" id="KW-1185">Reference proteome</keyword>
<organism evidence="2 3">
    <name type="scientific">Nonomuraea muscovyensis</name>
    <dbReference type="NCBI Taxonomy" id="1124761"/>
    <lineage>
        <taxon>Bacteria</taxon>
        <taxon>Bacillati</taxon>
        <taxon>Actinomycetota</taxon>
        <taxon>Actinomycetes</taxon>
        <taxon>Streptosporangiales</taxon>
        <taxon>Streptosporangiaceae</taxon>
        <taxon>Nonomuraea</taxon>
    </lineage>
</organism>
<evidence type="ECO:0000313" key="3">
    <source>
        <dbReference type="Proteomes" id="UP000583800"/>
    </source>
</evidence>
<reference evidence="2 3" key="1">
    <citation type="submission" date="2020-08" db="EMBL/GenBank/DDBJ databases">
        <title>Sequencing the genomes of 1000 actinobacteria strains.</title>
        <authorList>
            <person name="Klenk H.-P."/>
        </authorList>
    </citation>
    <scope>NUCLEOTIDE SEQUENCE [LARGE SCALE GENOMIC DNA]</scope>
    <source>
        <strain evidence="2 3">DSM 45913</strain>
    </source>
</reference>
<protein>
    <submittedName>
        <fullName evidence="2">ABC-type transporter Mla subunit MlaD</fullName>
    </submittedName>
</protein>
<dbReference type="Proteomes" id="UP000583800">
    <property type="component" value="Unassembled WGS sequence"/>
</dbReference>
<dbReference type="RefSeq" id="WP_185089034.1">
    <property type="nucleotide sequence ID" value="NZ_JACHJB010000004.1"/>
</dbReference>
<gene>
    <name evidence="2" type="ORF">FHU36_007831</name>
</gene>
<sequence length="118" mass="13308">MPNRHPYADPDLQEVNNRNRTARQLLTTFARSASALHDMWRHITAALDDGPALVNEITRLRAEIRRTRLSRANLLAAAHATLSAHRDGEPDPLYYLRDELTAQEQQPTHGHPVRGDGS</sequence>
<name>A0A7X0CAS6_9ACTN</name>